<sequence length="176" mass="18724">MSTLRTDPLLGLAKALLTFMLIVIVIGMVGLGIGFAATVGLHGMVAEKLAKAGAAESTYWLILLMFPLLAAMLASMHRFVEKLRAIVTTVEDGDPFTPGNAERLRAMAWLSVIIQLLSIPVGIVGVMLEQASADAASVNVDADFSINGLLLALVLFILARVFRTGAQMREDLEGTV</sequence>
<evidence type="ECO:0000313" key="3">
    <source>
        <dbReference type="Proteomes" id="UP000031338"/>
    </source>
</evidence>
<feature type="transmembrane region" description="Helical" evidence="1">
    <location>
        <begin position="106"/>
        <end position="128"/>
    </location>
</feature>
<dbReference type="RefSeq" id="WP_039337849.1">
    <property type="nucleotide sequence ID" value="NZ_JRVC01000029.1"/>
</dbReference>
<dbReference type="Pfam" id="PF11188">
    <property type="entry name" value="DUF2975"/>
    <property type="match status" value="1"/>
</dbReference>
<protein>
    <recommendedName>
        <fullName evidence="4">DUF2975 domain-containing protein</fullName>
    </recommendedName>
</protein>
<feature type="transmembrane region" description="Helical" evidence="1">
    <location>
        <begin position="57"/>
        <end position="74"/>
    </location>
</feature>
<comment type="caution">
    <text evidence="2">The sequence shown here is derived from an EMBL/GenBank/DDBJ whole genome shotgun (WGS) entry which is preliminary data.</text>
</comment>
<proteinExistence type="predicted"/>
<keyword evidence="1" id="KW-0472">Membrane</keyword>
<evidence type="ECO:0008006" key="4">
    <source>
        <dbReference type="Google" id="ProtNLM"/>
    </source>
</evidence>
<keyword evidence="3" id="KW-1185">Reference proteome</keyword>
<organism evidence="2 3">
    <name type="scientific">Novosphingobium subterraneum</name>
    <dbReference type="NCBI Taxonomy" id="48936"/>
    <lineage>
        <taxon>Bacteria</taxon>
        <taxon>Pseudomonadati</taxon>
        <taxon>Pseudomonadota</taxon>
        <taxon>Alphaproteobacteria</taxon>
        <taxon>Sphingomonadales</taxon>
        <taxon>Sphingomonadaceae</taxon>
        <taxon>Novosphingobium</taxon>
    </lineage>
</organism>
<gene>
    <name evidence="2" type="ORF">NJ75_04207</name>
</gene>
<keyword evidence="1" id="KW-0812">Transmembrane</keyword>
<feature type="transmembrane region" description="Helical" evidence="1">
    <location>
        <begin position="12"/>
        <end position="37"/>
    </location>
</feature>
<evidence type="ECO:0000256" key="1">
    <source>
        <dbReference type="SAM" id="Phobius"/>
    </source>
</evidence>
<reference evidence="2 3" key="1">
    <citation type="submission" date="2014-10" db="EMBL/GenBank/DDBJ databases">
        <title>Draft genome sequence of Novosphingobium subterraneum DSM 12447.</title>
        <authorList>
            <person name="Gan H.M."/>
            <person name="Gan H.Y."/>
            <person name="Savka M.A."/>
        </authorList>
    </citation>
    <scope>NUCLEOTIDE SEQUENCE [LARGE SCALE GENOMIC DNA]</scope>
    <source>
        <strain evidence="2 3">DSM 12447</strain>
    </source>
</reference>
<name>A0A0B8Z8K8_9SPHN</name>
<dbReference type="EMBL" id="JRVC01000029">
    <property type="protein sequence ID" value="KHS42523.1"/>
    <property type="molecule type" value="Genomic_DNA"/>
</dbReference>
<dbReference type="AlphaFoldDB" id="A0A0B8Z8K8"/>
<dbReference type="InterPro" id="IPR021354">
    <property type="entry name" value="DUF2975"/>
</dbReference>
<dbReference type="STRING" id="48936.NJ75_04207"/>
<evidence type="ECO:0000313" key="2">
    <source>
        <dbReference type="EMBL" id="KHS42523.1"/>
    </source>
</evidence>
<feature type="transmembrane region" description="Helical" evidence="1">
    <location>
        <begin position="144"/>
        <end position="162"/>
    </location>
</feature>
<accession>A0A0B8Z8K8</accession>
<keyword evidence="1" id="KW-1133">Transmembrane helix</keyword>
<dbReference type="Proteomes" id="UP000031338">
    <property type="component" value="Unassembled WGS sequence"/>
</dbReference>
<dbReference type="PATRIC" id="fig|48936.3.peg.4235"/>